<evidence type="ECO:0000259" key="2">
    <source>
        <dbReference type="Pfam" id="PF16087"/>
    </source>
</evidence>
<dbReference type="AlphaFoldDB" id="A0AAV0XAJ4"/>
<reference evidence="3 4" key="1">
    <citation type="submission" date="2023-01" db="EMBL/GenBank/DDBJ databases">
        <authorList>
            <person name="Whitehead M."/>
        </authorList>
    </citation>
    <scope>NUCLEOTIDE SEQUENCE [LARGE SCALE GENOMIC DNA]</scope>
</reference>
<organism evidence="3 4">
    <name type="scientific">Macrosiphum euphorbiae</name>
    <name type="common">potato aphid</name>
    <dbReference type="NCBI Taxonomy" id="13131"/>
    <lineage>
        <taxon>Eukaryota</taxon>
        <taxon>Metazoa</taxon>
        <taxon>Ecdysozoa</taxon>
        <taxon>Arthropoda</taxon>
        <taxon>Hexapoda</taxon>
        <taxon>Insecta</taxon>
        <taxon>Pterygota</taxon>
        <taxon>Neoptera</taxon>
        <taxon>Paraneoptera</taxon>
        <taxon>Hemiptera</taxon>
        <taxon>Sternorrhyncha</taxon>
        <taxon>Aphidomorpha</taxon>
        <taxon>Aphidoidea</taxon>
        <taxon>Aphididae</taxon>
        <taxon>Macrosiphini</taxon>
        <taxon>Macrosiphum</taxon>
    </lineage>
</organism>
<dbReference type="InterPro" id="IPR038717">
    <property type="entry name" value="Tc1-like_DDE_dom"/>
</dbReference>
<proteinExistence type="predicted"/>
<feature type="domain" description="Tc1-like transposase DDE" evidence="1">
    <location>
        <begin position="154"/>
        <end position="300"/>
    </location>
</feature>
<evidence type="ECO:0000313" key="3">
    <source>
        <dbReference type="EMBL" id="CAI6365107.1"/>
    </source>
</evidence>
<gene>
    <name evidence="3" type="ORF">MEUPH1_LOCUS19856</name>
</gene>
<name>A0AAV0XAJ4_9HEMI</name>
<dbReference type="Pfam" id="PF16087">
    <property type="entry name" value="DUF4817"/>
    <property type="match status" value="1"/>
</dbReference>
<dbReference type="EMBL" id="CARXXK010000004">
    <property type="protein sequence ID" value="CAI6365107.1"/>
    <property type="molecule type" value="Genomic_DNA"/>
</dbReference>
<feature type="domain" description="DUF4817" evidence="2">
    <location>
        <begin position="6"/>
        <end position="60"/>
    </location>
</feature>
<evidence type="ECO:0000313" key="4">
    <source>
        <dbReference type="Proteomes" id="UP001160148"/>
    </source>
</evidence>
<sequence>MTHTFSVHEYIDMVKCYFRNNESHRQAAYSYGIEYPDRNKPSYNVINRLMSRFFETGNVNERNRPGRSQSVTNVDNTINILGSVAVAPKLSVRHRCVEAGVSKSSVHRILKKNKIKAYKTKFVQQFHAGDERRLQFCEWALHRISQDPLFIDKFIFTDESTFIRNGQTSRHWTYHWSDENPHESIEFHSQNIEKLNVWSGIWNKQIIGPFFIEGNLNGEKYRDLLEESVWPIISQLINTNGIEPIFMQDGAPAHNSNIVRGWLDEHFPGRWMGTRGPVLWPPRSPDLTPMDFFLWGYLKNVVYPSCSLPDLCHKIEQNIQNILPETLGNVKNAWVEKLQLCVANNGGHFEHL</sequence>
<dbReference type="GO" id="GO:0003676">
    <property type="term" value="F:nucleic acid binding"/>
    <property type="evidence" value="ECO:0007669"/>
    <property type="project" value="InterPro"/>
</dbReference>
<dbReference type="PANTHER" id="PTHR47326:SF1">
    <property type="entry name" value="HTH PSQ-TYPE DOMAIN-CONTAINING PROTEIN"/>
    <property type="match status" value="1"/>
</dbReference>
<evidence type="ECO:0000259" key="1">
    <source>
        <dbReference type="Pfam" id="PF13358"/>
    </source>
</evidence>
<accession>A0AAV0XAJ4</accession>
<dbReference type="Proteomes" id="UP001160148">
    <property type="component" value="Unassembled WGS sequence"/>
</dbReference>
<dbReference type="InterPro" id="IPR036397">
    <property type="entry name" value="RNaseH_sf"/>
</dbReference>
<comment type="caution">
    <text evidence="3">The sequence shown here is derived from an EMBL/GenBank/DDBJ whole genome shotgun (WGS) entry which is preliminary data.</text>
</comment>
<protein>
    <recommendedName>
        <fullName evidence="5">Transposase</fullName>
    </recommendedName>
</protein>
<evidence type="ECO:0008006" key="5">
    <source>
        <dbReference type="Google" id="ProtNLM"/>
    </source>
</evidence>
<dbReference type="Pfam" id="PF13358">
    <property type="entry name" value="DDE_3"/>
    <property type="match status" value="1"/>
</dbReference>
<keyword evidence="4" id="KW-1185">Reference proteome</keyword>
<dbReference type="InterPro" id="IPR032135">
    <property type="entry name" value="DUF4817"/>
</dbReference>
<dbReference type="PANTHER" id="PTHR47326">
    <property type="entry name" value="TRANSPOSABLE ELEMENT TC3 TRANSPOSASE-LIKE PROTEIN"/>
    <property type="match status" value="1"/>
</dbReference>
<dbReference type="Gene3D" id="3.30.420.10">
    <property type="entry name" value="Ribonuclease H-like superfamily/Ribonuclease H"/>
    <property type="match status" value="1"/>
</dbReference>